<proteinExistence type="inferred from homology"/>
<sequence length="123" mass="13571">MCFFLLIIDEKIVQPKVEAGACSQIIDKCDLINCSSVCKTQDYEGGLVSWKCDEFNLCTCFFNYVPSKHPNQPTRRCEIGLGPCSTATPECNSKCAIKFKGVGTCLDSTILKAKMCICDYNSS</sequence>
<evidence type="ECO:0000313" key="12">
    <source>
        <dbReference type="EnsemblPlants" id="KEH37605"/>
    </source>
</evidence>
<keyword evidence="8" id="KW-1015">Disulfide bond</keyword>
<keyword evidence="4 9" id="KW-0929">Antimicrobial</keyword>
<protein>
    <recommendedName>
        <fullName evidence="9">Defensin-like protein</fullName>
    </recommendedName>
</protein>
<keyword evidence="3 9" id="KW-0964">Secreted</keyword>
<dbReference type="EMBL" id="CM001218">
    <property type="protein sequence ID" value="KEH37605.1"/>
    <property type="molecule type" value="Genomic_DNA"/>
</dbReference>
<keyword evidence="7 9" id="KW-0611">Plant defense</keyword>
<organism evidence="10 13">
    <name type="scientific">Medicago truncatula</name>
    <name type="common">Barrel medic</name>
    <name type="synonym">Medicago tribuloides</name>
    <dbReference type="NCBI Taxonomy" id="3880"/>
    <lineage>
        <taxon>Eukaryota</taxon>
        <taxon>Viridiplantae</taxon>
        <taxon>Streptophyta</taxon>
        <taxon>Embryophyta</taxon>
        <taxon>Tracheophyta</taxon>
        <taxon>Spermatophyta</taxon>
        <taxon>Magnoliopsida</taxon>
        <taxon>eudicotyledons</taxon>
        <taxon>Gunneridae</taxon>
        <taxon>Pentapetalae</taxon>
        <taxon>rosids</taxon>
        <taxon>fabids</taxon>
        <taxon>Fabales</taxon>
        <taxon>Fabaceae</taxon>
        <taxon>Papilionoideae</taxon>
        <taxon>50 kb inversion clade</taxon>
        <taxon>NPAAA clade</taxon>
        <taxon>Hologalegina</taxon>
        <taxon>IRL clade</taxon>
        <taxon>Trifolieae</taxon>
        <taxon>Medicago</taxon>
    </lineage>
</organism>
<evidence type="ECO:0000256" key="7">
    <source>
        <dbReference type="ARBA" id="ARBA00022821"/>
    </source>
</evidence>
<dbReference type="EMBL" id="PSQE01000002">
    <property type="protein sequence ID" value="RHN73688.1"/>
    <property type="molecule type" value="Genomic_DNA"/>
</dbReference>
<dbReference type="PANTHER" id="PTHR36788:SF2">
    <property type="entry name" value="DEFENSIN-LIKE PROTEIN 183"/>
    <property type="match status" value="1"/>
</dbReference>
<evidence type="ECO:0000256" key="1">
    <source>
        <dbReference type="ARBA" id="ARBA00004613"/>
    </source>
</evidence>
<reference evidence="10 13" key="2">
    <citation type="journal article" date="2014" name="BMC Genomics">
        <title>An improved genome release (version Mt4.0) for the model legume Medicago truncatula.</title>
        <authorList>
            <person name="Tang H."/>
            <person name="Krishnakumar V."/>
            <person name="Bidwell S."/>
            <person name="Rosen B."/>
            <person name="Chan A."/>
            <person name="Zhou S."/>
            <person name="Gentzbittel L."/>
            <person name="Childs K.L."/>
            <person name="Yandell M."/>
            <person name="Gundlach H."/>
            <person name="Mayer K.F."/>
            <person name="Schwartz D.C."/>
            <person name="Town C.D."/>
        </authorList>
    </citation>
    <scope>GENOME REANNOTATION</scope>
    <source>
        <strain evidence="10">A17</strain>
        <strain evidence="12 13">cv. Jemalong A17</strain>
    </source>
</reference>
<gene>
    <name evidence="10" type="ordered locus">MTR_2g043100</name>
    <name evidence="11" type="ORF">MtrunA17_Chr2g0301211</name>
</gene>
<evidence type="ECO:0000256" key="4">
    <source>
        <dbReference type="ARBA" id="ARBA00022529"/>
    </source>
</evidence>
<dbReference type="InterPro" id="IPR039641">
    <property type="entry name" value="LCR"/>
</dbReference>
<dbReference type="GO" id="GO:0031640">
    <property type="term" value="P:killing of cells of another organism"/>
    <property type="evidence" value="ECO:0007669"/>
    <property type="project" value="UniProtKB-UniRule"/>
</dbReference>
<reference evidence="12" key="3">
    <citation type="submission" date="2015-04" db="UniProtKB">
        <authorList>
            <consortium name="EnsemblPlants"/>
        </authorList>
    </citation>
    <scope>IDENTIFICATION</scope>
    <source>
        <strain evidence="12">cv. Jemalong A17</strain>
    </source>
</reference>
<evidence type="ECO:0000313" key="10">
    <source>
        <dbReference type="EMBL" id="KEH37605.1"/>
    </source>
</evidence>
<dbReference type="EnsemblPlants" id="KEH37605">
    <property type="protein sequence ID" value="KEH37605"/>
    <property type="gene ID" value="MTR_2g043100"/>
</dbReference>
<evidence type="ECO:0000256" key="5">
    <source>
        <dbReference type="ARBA" id="ARBA00022577"/>
    </source>
</evidence>
<dbReference type="Gramene" id="rna9535">
    <property type="protein sequence ID" value="RHN73688.1"/>
    <property type="gene ID" value="gene9535"/>
</dbReference>
<evidence type="ECO:0000256" key="9">
    <source>
        <dbReference type="RuleBase" id="RU367109"/>
    </source>
</evidence>
<dbReference type="Proteomes" id="UP000265566">
    <property type="component" value="Chromosome 2"/>
</dbReference>
<keyword evidence="5 9" id="KW-0295">Fungicide</keyword>
<evidence type="ECO:0000256" key="2">
    <source>
        <dbReference type="ARBA" id="ARBA00006722"/>
    </source>
</evidence>
<dbReference type="Pfam" id="PF07333">
    <property type="entry name" value="SLR1-BP"/>
    <property type="match status" value="1"/>
</dbReference>
<evidence type="ECO:0000256" key="3">
    <source>
        <dbReference type="ARBA" id="ARBA00022525"/>
    </source>
</evidence>
<reference evidence="10 13" key="1">
    <citation type="journal article" date="2011" name="Nature">
        <title>The Medicago genome provides insight into the evolution of rhizobial symbioses.</title>
        <authorList>
            <person name="Young N.D."/>
            <person name="Debelle F."/>
            <person name="Oldroyd G.E."/>
            <person name="Geurts R."/>
            <person name="Cannon S.B."/>
            <person name="Udvardi M.K."/>
            <person name="Benedito V.A."/>
            <person name="Mayer K.F."/>
            <person name="Gouzy J."/>
            <person name="Schoof H."/>
            <person name="Van de Peer Y."/>
            <person name="Proost S."/>
            <person name="Cook D.R."/>
            <person name="Meyers B.C."/>
            <person name="Spannagl M."/>
            <person name="Cheung F."/>
            <person name="De Mita S."/>
            <person name="Krishnakumar V."/>
            <person name="Gundlach H."/>
            <person name="Zhou S."/>
            <person name="Mudge J."/>
            <person name="Bharti A.K."/>
            <person name="Murray J.D."/>
            <person name="Naoumkina M.A."/>
            <person name="Rosen B."/>
            <person name="Silverstein K.A."/>
            <person name="Tang H."/>
            <person name="Rombauts S."/>
            <person name="Zhao P.X."/>
            <person name="Zhou P."/>
            <person name="Barbe V."/>
            <person name="Bardou P."/>
            <person name="Bechner M."/>
            <person name="Bellec A."/>
            <person name="Berger A."/>
            <person name="Berges H."/>
            <person name="Bidwell S."/>
            <person name="Bisseling T."/>
            <person name="Choisne N."/>
            <person name="Couloux A."/>
            <person name="Denny R."/>
            <person name="Deshpande S."/>
            <person name="Dai X."/>
            <person name="Doyle J.J."/>
            <person name="Dudez A.M."/>
            <person name="Farmer A.D."/>
            <person name="Fouteau S."/>
            <person name="Franken C."/>
            <person name="Gibelin C."/>
            <person name="Gish J."/>
            <person name="Goldstein S."/>
            <person name="Gonzalez A.J."/>
            <person name="Green P.J."/>
            <person name="Hallab A."/>
            <person name="Hartog M."/>
            <person name="Hua A."/>
            <person name="Humphray S.J."/>
            <person name="Jeong D.H."/>
            <person name="Jing Y."/>
            <person name="Jocker A."/>
            <person name="Kenton S.M."/>
            <person name="Kim D.J."/>
            <person name="Klee K."/>
            <person name="Lai H."/>
            <person name="Lang C."/>
            <person name="Lin S."/>
            <person name="Macmil S.L."/>
            <person name="Magdelenat G."/>
            <person name="Matthews L."/>
            <person name="McCorrison J."/>
            <person name="Monaghan E.L."/>
            <person name="Mun J.H."/>
            <person name="Najar F.Z."/>
            <person name="Nicholson C."/>
            <person name="Noirot C."/>
            <person name="O'Bleness M."/>
            <person name="Paule C.R."/>
            <person name="Poulain J."/>
            <person name="Prion F."/>
            <person name="Qin B."/>
            <person name="Qu C."/>
            <person name="Retzel E.F."/>
            <person name="Riddle C."/>
            <person name="Sallet E."/>
            <person name="Samain S."/>
            <person name="Samson N."/>
            <person name="Sanders I."/>
            <person name="Saurat O."/>
            <person name="Scarpelli C."/>
            <person name="Schiex T."/>
            <person name="Segurens B."/>
            <person name="Severin A.J."/>
            <person name="Sherrier D.J."/>
            <person name="Shi R."/>
            <person name="Sims S."/>
            <person name="Singer S.R."/>
            <person name="Sinharoy S."/>
            <person name="Sterck L."/>
            <person name="Viollet A."/>
            <person name="Wang B.B."/>
            <person name="Wang K."/>
            <person name="Wang M."/>
            <person name="Wang X."/>
            <person name="Warfsmann J."/>
            <person name="Weissenbach J."/>
            <person name="White D.D."/>
            <person name="White J.D."/>
            <person name="Wiley G.B."/>
            <person name="Wincker P."/>
            <person name="Xing Y."/>
            <person name="Yang L."/>
            <person name="Yao Z."/>
            <person name="Ying F."/>
            <person name="Zhai J."/>
            <person name="Zhou L."/>
            <person name="Zuber A."/>
            <person name="Denarie J."/>
            <person name="Dixon R.A."/>
            <person name="May G.D."/>
            <person name="Schwartz D.C."/>
            <person name="Rogers J."/>
            <person name="Quetier F."/>
            <person name="Town C.D."/>
            <person name="Roe B.A."/>
        </authorList>
    </citation>
    <scope>NUCLEOTIDE SEQUENCE [LARGE SCALE GENOMIC DNA]</scope>
    <source>
        <strain evidence="10">A17</strain>
        <strain evidence="12 13">cv. Jemalong A17</strain>
    </source>
</reference>
<reference evidence="11" key="4">
    <citation type="journal article" date="2018" name="Nat. Plants">
        <title>Whole-genome landscape of Medicago truncatula symbiotic genes.</title>
        <authorList>
            <person name="Pecrix Y."/>
            <person name="Gamas P."/>
            <person name="Carrere S."/>
        </authorList>
    </citation>
    <scope>NUCLEOTIDE SEQUENCE</scope>
    <source>
        <tissue evidence="11">Leaves</tissue>
    </source>
</reference>
<evidence type="ECO:0000256" key="6">
    <source>
        <dbReference type="ARBA" id="ARBA00022729"/>
    </source>
</evidence>
<dbReference type="GO" id="GO:0050832">
    <property type="term" value="P:defense response to fungus"/>
    <property type="evidence" value="ECO:0007669"/>
    <property type="project" value="UniProtKB-UniRule"/>
</dbReference>
<keyword evidence="6" id="KW-0732">Signal</keyword>
<name>A0A072VHH0_MEDTR</name>
<comment type="similarity">
    <text evidence="2 9">Belongs to the DEFL family.</text>
</comment>
<dbReference type="HOGENOM" id="CLU_158287_0_0_1"/>
<comment type="subcellular location">
    <subcellularLocation>
        <location evidence="1 9">Secreted</location>
    </subcellularLocation>
</comment>
<dbReference type="AlphaFoldDB" id="A0A072VHH0"/>
<dbReference type="PANTHER" id="PTHR36788">
    <property type="entry name" value="DEFENSIN-LIKE PROTEIN 183"/>
    <property type="match status" value="1"/>
</dbReference>
<dbReference type="InterPro" id="IPR010851">
    <property type="entry name" value="DEFL"/>
</dbReference>
<dbReference type="Proteomes" id="UP000002051">
    <property type="component" value="Chromosome 2"/>
</dbReference>
<evidence type="ECO:0000313" key="13">
    <source>
        <dbReference type="Proteomes" id="UP000002051"/>
    </source>
</evidence>
<evidence type="ECO:0000256" key="8">
    <source>
        <dbReference type="ARBA" id="ARBA00023157"/>
    </source>
</evidence>
<keyword evidence="13" id="KW-1185">Reference proteome</keyword>
<dbReference type="GO" id="GO:0005576">
    <property type="term" value="C:extracellular region"/>
    <property type="evidence" value="ECO:0007669"/>
    <property type="project" value="UniProtKB-SubCell"/>
</dbReference>
<evidence type="ECO:0000313" key="11">
    <source>
        <dbReference type="EMBL" id="RHN73688.1"/>
    </source>
</evidence>
<accession>A0A072VHH0</accession>